<evidence type="ECO:0000313" key="9">
    <source>
        <dbReference type="EMBL" id="KEQ17340.1"/>
    </source>
</evidence>
<dbReference type="CDD" id="cd16378">
    <property type="entry name" value="CcmH_N"/>
    <property type="match status" value="1"/>
</dbReference>
<evidence type="ECO:0000256" key="7">
    <source>
        <dbReference type="RuleBase" id="RU364112"/>
    </source>
</evidence>
<keyword evidence="7" id="KW-1133">Transmembrane helix</keyword>
<dbReference type="Pfam" id="PF03918">
    <property type="entry name" value="CcmH"/>
    <property type="match status" value="1"/>
</dbReference>
<dbReference type="GO" id="GO:0046872">
    <property type="term" value="F:metal ion binding"/>
    <property type="evidence" value="ECO:0007669"/>
    <property type="project" value="UniProtKB-KW"/>
</dbReference>
<keyword evidence="7" id="KW-0812">Transmembrane</keyword>
<protein>
    <recommendedName>
        <fullName evidence="7">Cytochrome c-type biogenesis protein</fullName>
    </recommendedName>
</protein>
<evidence type="ECO:0000259" key="8">
    <source>
        <dbReference type="Pfam" id="PF03918"/>
    </source>
</evidence>
<evidence type="ECO:0000256" key="4">
    <source>
        <dbReference type="ARBA" id="ARBA00022729"/>
    </source>
</evidence>
<comment type="caution">
    <text evidence="9">The sequence shown here is derived from an EMBL/GenBank/DDBJ whole genome shotgun (WGS) entry which is preliminary data.</text>
</comment>
<comment type="similarity">
    <text evidence="1 7">Belongs to the CcmH/CycL/Ccl2/NrfF family.</text>
</comment>
<feature type="domain" description="CcmH/CycL/Ccl2/NrfF N-terminal" evidence="8">
    <location>
        <begin position="10"/>
        <end position="151"/>
    </location>
</feature>
<reference evidence="9 10" key="1">
    <citation type="submission" date="2014-06" db="EMBL/GenBank/DDBJ databases">
        <title>Whole Genome Sequences of Three Symbiotic Endozoicomonas Bacteria.</title>
        <authorList>
            <person name="Neave M.J."/>
            <person name="Apprill A."/>
            <person name="Voolstra C.R."/>
        </authorList>
    </citation>
    <scope>NUCLEOTIDE SEQUENCE [LARGE SCALE GENOMIC DNA]</scope>
    <source>
        <strain evidence="9 10">DSM 25634</strain>
    </source>
</reference>
<feature type="chain" id="PRO_5011019937" description="Cytochrome c-type biogenesis protein" evidence="7">
    <location>
        <begin position="21"/>
        <end position="156"/>
    </location>
</feature>
<dbReference type="FunFam" id="1.10.8.640:FF:000001">
    <property type="entry name" value="Cytochrome c-type biogenesis protein"/>
    <property type="match status" value="1"/>
</dbReference>
<organism evidence="9 10">
    <name type="scientific">Endozoicomonas numazuensis</name>
    <dbReference type="NCBI Taxonomy" id="1137799"/>
    <lineage>
        <taxon>Bacteria</taxon>
        <taxon>Pseudomonadati</taxon>
        <taxon>Pseudomonadota</taxon>
        <taxon>Gammaproteobacteria</taxon>
        <taxon>Oceanospirillales</taxon>
        <taxon>Endozoicomonadaceae</taxon>
        <taxon>Endozoicomonas</taxon>
    </lineage>
</organism>
<dbReference type="EMBL" id="JOKH01000003">
    <property type="protein sequence ID" value="KEQ17340.1"/>
    <property type="molecule type" value="Genomic_DNA"/>
</dbReference>
<dbReference type="GO" id="GO:0017004">
    <property type="term" value="P:cytochrome complex assembly"/>
    <property type="evidence" value="ECO:0007669"/>
    <property type="project" value="UniProtKB-KW"/>
</dbReference>
<evidence type="ECO:0000256" key="6">
    <source>
        <dbReference type="ARBA" id="ARBA00023004"/>
    </source>
</evidence>
<dbReference type="PANTHER" id="PTHR47870">
    <property type="entry name" value="CYTOCHROME C-TYPE BIOGENESIS PROTEIN CCMH"/>
    <property type="match status" value="1"/>
</dbReference>
<comment type="function">
    <text evidence="7">Possible subunit of a heme lyase.</text>
</comment>
<dbReference type="OrthoDB" id="9804975at2"/>
<name>A0A081NFW7_9GAMM</name>
<evidence type="ECO:0000256" key="2">
    <source>
        <dbReference type="ARBA" id="ARBA00022617"/>
    </source>
</evidence>
<dbReference type="Proteomes" id="UP000028073">
    <property type="component" value="Unassembled WGS sequence"/>
</dbReference>
<keyword evidence="2 7" id="KW-0349">Heme</keyword>
<keyword evidence="3 7" id="KW-0479">Metal-binding</keyword>
<feature type="signal peptide" evidence="7">
    <location>
        <begin position="1"/>
        <end position="20"/>
    </location>
</feature>
<dbReference type="AlphaFoldDB" id="A0A081NFW7"/>
<keyword evidence="7" id="KW-0472">Membrane</keyword>
<dbReference type="InterPro" id="IPR051263">
    <property type="entry name" value="C-type_cytochrome_biogenesis"/>
</dbReference>
<dbReference type="InterPro" id="IPR038297">
    <property type="entry name" value="CcmH/CycL/NrfF/Ccl2_sf"/>
</dbReference>
<sequence length="156" mass="17904">MAVVAAMVAAMVLVSLVANAGVIENYQFESPEQQEQFFRLNEELRCPQCQNQSIADSNAPIAQDLRREVHRMIVEEQADDDTVIQFMLDRYGDFVLYKPRMDARTLALWFGPLILLLLGLLILFRILKQHRPDTKDQELDQQDKAELDKILGGKDK</sequence>
<keyword evidence="10" id="KW-1185">Reference proteome</keyword>
<accession>A0A081NFW7</accession>
<evidence type="ECO:0000256" key="3">
    <source>
        <dbReference type="ARBA" id="ARBA00022723"/>
    </source>
</evidence>
<evidence type="ECO:0000256" key="1">
    <source>
        <dbReference type="ARBA" id="ARBA00010342"/>
    </source>
</evidence>
<dbReference type="STRING" id="1137799.GZ78_16150"/>
<keyword evidence="4 7" id="KW-0732">Signal</keyword>
<dbReference type="GO" id="GO:0005886">
    <property type="term" value="C:plasma membrane"/>
    <property type="evidence" value="ECO:0007669"/>
    <property type="project" value="TreeGrafter"/>
</dbReference>
<proteinExistence type="inferred from homology"/>
<dbReference type="eggNOG" id="COG3088">
    <property type="taxonomic scope" value="Bacteria"/>
</dbReference>
<evidence type="ECO:0000313" key="10">
    <source>
        <dbReference type="Proteomes" id="UP000028073"/>
    </source>
</evidence>
<dbReference type="InterPro" id="IPR005616">
    <property type="entry name" value="CcmH/CycL/Ccl2/NrfF_N"/>
</dbReference>
<dbReference type="PANTHER" id="PTHR47870:SF1">
    <property type="entry name" value="CYTOCHROME C-TYPE BIOGENESIS PROTEIN CCMH"/>
    <property type="match status" value="1"/>
</dbReference>
<keyword evidence="5" id="KW-0201">Cytochrome c-type biogenesis</keyword>
<keyword evidence="6 7" id="KW-0408">Iron</keyword>
<gene>
    <name evidence="9" type="ORF">GZ78_16150</name>
</gene>
<dbReference type="Gene3D" id="1.10.8.640">
    <property type="entry name" value="Cytochrome C biogenesis protein"/>
    <property type="match status" value="1"/>
</dbReference>
<feature type="transmembrane region" description="Helical" evidence="7">
    <location>
        <begin position="106"/>
        <end position="127"/>
    </location>
</feature>
<evidence type="ECO:0000256" key="5">
    <source>
        <dbReference type="ARBA" id="ARBA00022748"/>
    </source>
</evidence>